<dbReference type="InterPro" id="IPR050679">
    <property type="entry name" value="Bact_HTH_transcr_reg"/>
</dbReference>
<keyword evidence="1" id="KW-0805">Transcription regulation</keyword>
<dbReference type="InterPro" id="IPR036388">
    <property type="entry name" value="WH-like_DNA-bd_sf"/>
</dbReference>
<accession>A0ABN1UVX8</accession>
<gene>
    <name evidence="6" type="ORF">GCM10009654_33620</name>
</gene>
<evidence type="ECO:0000259" key="5">
    <source>
        <dbReference type="PROSITE" id="PS50949"/>
    </source>
</evidence>
<evidence type="ECO:0000313" key="7">
    <source>
        <dbReference type="Proteomes" id="UP001501371"/>
    </source>
</evidence>
<protein>
    <recommendedName>
        <fullName evidence="5">HTH gntR-type domain-containing protein</fullName>
    </recommendedName>
</protein>
<evidence type="ECO:0000256" key="2">
    <source>
        <dbReference type="ARBA" id="ARBA00023125"/>
    </source>
</evidence>
<dbReference type="EMBL" id="BAAAKV010000028">
    <property type="protein sequence ID" value="GAA1173571.1"/>
    <property type="molecule type" value="Genomic_DNA"/>
</dbReference>
<dbReference type="Proteomes" id="UP001501371">
    <property type="component" value="Unassembled WGS sequence"/>
</dbReference>
<evidence type="ECO:0000256" key="4">
    <source>
        <dbReference type="SAM" id="MobiDB-lite"/>
    </source>
</evidence>
<dbReference type="PRINTS" id="PR00035">
    <property type="entry name" value="HTHGNTR"/>
</dbReference>
<proteinExistence type="predicted"/>
<keyword evidence="2" id="KW-0238">DNA-binding</keyword>
<dbReference type="SUPFAM" id="SSF46785">
    <property type="entry name" value="Winged helix' DNA-binding domain"/>
    <property type="match status" value="2"/>
</dbReference>
<feature type="domain" description="HTH gntR-type" evidence="5">
    <location>
        <begin position="77"/>
        <end position="146"/>
    </location>
</feature>
<dbReference type="PROSITE" id="PS50949">
    <property type="entry name" value="HTH_GNTR"/>
    <property type="match status" value="1"/>
</dbReference>
<sequence length="156" mass="17114">MPQQISPRGTFLAVADALKVKIANDRELTELPTIATVMGDHGVSRGVVIRAFEVLVKEGRAEKVRGGRHRVVRHGQHVDRRPLAERLVDVFEADALEVGEPFPSASDLSQRFGVSRPTVGKALDKLEAAGLLTEARQGKPRTVRALPPDREERSEP</sequence>
<dbReference type="Gene3D" id="1.10.10.10">
    <property type="entry name" value="Winged helix-like DNA-binding domain superfamily/Winged helix DNA-binding domain"/>
    <property type="match status" value="2"/>
</dbReference>
<dbReference type="InterPro" id="IPR000524">
    <property type="entry name" value="Tscrpt_reg_HTH_GntR"/>
</dbReference>
<dbReference type="SMART" id="SM00345">
    <property type="entry name" value="HTH_GNTR"/>
    <property type="match status" value="2"/>
</dbReference>
<comment type="caution">
    <text evidence="6">The sequence shown here is derived from an EMBL/GenBank/DDBJ whole genome shotgun (WGS) entry which is preliminary data.</text>
</comment>
<keyword evidence="3" id="KW-0804">Transcription</keyword>
<organism evidence="6 7">
    <name type="scientific">Streptomyces hebeiensis</name>
    <dbReference type="NCBI Taxonomy" id="229486"/>
    <lineage>
        <taxon>Bacteria</taxon>
        <taxon>Bacillati</taxon>
        <taxon>Actinomycetota</taxon>
        <taxon>Actinomycetes</taxon>
        <taxon>Kitasatosporales</taxon>
        <taxon>Streptomycetaceae</taxon>
        <taxon>Streptomyces</taxon>
    </lineage>
</organism>
<dbReference type="Pfam" id="PF00392">
    <property type="entry name" value="GntR"/>
    <property type="match status" value="1"/>
</dbReference>
<dbReference type="InterPro" id="IPR036390">
    <property type="entry name" value="WH_DNA-bd_sf"/>
</dbReference>
<name>A0ABN1UVX8_9ACTN</name>
<dbReference type="PANTHER" id="PTHR44846:SF1">
    <property type="entry name" value="MANNOSYL-D-GLYCERATE TRANSPORT_METABOLISM SYSTEM REPRESSOR MNGR-RELATED"/>
    <property type="match status" value="1"/>
</dbReference>
<dbReference type="PANTHER" id="PTHR44846">
    <property type="entry name" value="MANNOSYL-D-GLYCERATE TRANSPORT/METABOLISM SYSTEM REPRESSOR MNGR-RELATED"/>
    <property type="match status" value="1"/>
</dbReference>
<dbReference type="RefSeq" id="WP_344276815.1">
    <property type="nucleotide sequence ID" value="NZ_BAAAKV010000028.1"/>
</dbReference>
<evidence type="ECO:0000313" key="6">
    <source>
        <dbReference type="EMBL" id="GAA1173571.1"/>
    </source>
</evidence>
<feature type="region of interest" description="Disordered" evidence="4">
    <location>
        <begin position="131"/>
        <end position="156"/>
    </location>
</feature>
<evidence type="ECO:0000256" key="1">
    <source>
        <dbReference type="ARBA" id="ARBA00023015"/>
    </source>
</evidence>
<keyword evidence="7" id="KW-1185">Reference proteome</keyword>
<feature type="compositionally biased region" description="Basic and acidic residues" evidence="4">
    <location>
        <begin position="147"/>
        <end position="156"/>
    </location>
</feature>
<reference evidence="6 7" key="1">
    <citation type="journal article" date="2019" name="Int. J. Syst. Evol. Microbiol.">
        <title>The Global Catalogue of Microorganisms (GCM) 10K type strain sequencing project: providing services to taxonomists for standard genome sequencing and annotation.</title>
        <authorList>
            <consortium name="The Broad Institute Genomics Platform"/>
            <consortium name="The Broad Institute Genome Sequencing Center for Infectious Disease"/>
            <person name="Wu L."/>
            <person name="Ma J."/>
        </authorList>
    </citation>
    <scope>NUCLEOTIDE SEQUENCE [LARGE SCALE GENOMIC DNA]</scope>
    <source>
        <strain evidence="6 7">JCM 12696</strain>
    </source>
</reference>
<evidence type="ECO:0000256" key="3">
    <source>
        <dbReference type="ARBA" id="ARBA00023163"/>
    </source>
</evidence>